<protein>
    <submittedName>
        <fullName evidence="1">Uncharacterized protein</fullName>
    </submittedName>
</protein>
<evidence type="ECO:0000313" key="2">
    <source>
        <dbReference type="Proteomes" id="UP001221413"/>
    </source>
</evidence>
<evidence type="ECO:0000313" key="1">
    <source>
        <dbReference type="EMBL" id="KAJ6257574.1"/>
    </source>
</evidence>
<organism evidence="1 2">
    <name type="scientific">Drechslerella dactyloides</name>
    <name type="common">Nematode-trapping fungus</name>
    <name type="synonym">Arthrobotrys dactyloides</name>
    <dbReference type="NCBI Taxonomy" id="74499"/>
    <lineage>
        <taxon>Eukaryota</taxon>
        <taxon>Fungi</taxon>
        <taxon>Dikarya</taxon>
        <taxon>Ascomycota</taxon>
        <taxon>Pezizomycotina</taxon>
        <taxon>Orbiliomycetes</taxon>
        <taxon>Orbiliales</taxon>
        <taxon>Orbiliaceae</taxon>
        <taxon>Drechslerella</taxon>
    </lineage>
</organism>
<dbReference type="EMBL" id="JAQGDS010000010">
    <property type="protein sequence ID" value="KAJ6257574.1"/>
    <property type="molecule type" value="Genomic_DNA"/>
</dbReference>
<name>A0AAD6NGP5_DREDA</name>
<accession>A0AAD6NGP5</accession>
<sequence>MSVPGQRFTETGQRIDFWSYILDAWAVSVPNRAMVRRQSYMGCQAVCFGSIRMIHLESNAQTAASGKVLLPATESMQDDNRRNIQRSGDG</sequence>
<keyword evidence="2" id="KW-1185">Reference proteome</keyword>
<reference evidence="1" key="1">
    <citation type="submission" date="2023-01" db="EMBL/GenBank/DDBJ databases">
        <title>The chitinases involved in constricting ring structure development in the nematode-trapping fungus Drechslerella dactyloides.</title>
        <authorList>
            <person name="Wang R."/>
            <person name="Zhang L."/>
            <person name="Tang P."/>
            <person name="Li S."/>
            <person name="Liang L."/>
        </authorList>
    </citation>
    <scope>NUCLEOTIDE SEQUENCE</scope>
    <source>
        <strain evidence="1">YMF1.00031</strain>
    </source>
</reference>
<comment type="caution">
    <text evidence="1">The sequence shown here is derived from an EMBL/GenBank/DDBJ whole genome shotgun (WGS) entry which is preliminary data.</text>
</comment>
<dbReference type="Proteomes" id="UP001221413">
    <property type="component" value="Unassembled WGS sequence"/>
</dbReference>
<proteinExistence type="predicted"/>
<gene>
    <name evidence="1" type="ORF">Dda_7359</name>
</gene>
<dbReference type="AlphaFoldDB" id="A0AAD6NGP5"/>